<keyword evidence="3" id="KW-1185">Reference proteome</keyword>
<evidence type="ECO:0000313" key="2">
    <source>
        <dbReference type="EMBL" id="GAP34579.1"/>
    </source>
</evidence>
<feature type="compositionally biased region" description="Low complexity" evidence="1">
    <location>
        <begin position="35"/>
        <end position="44"/>
    </location>
</feature>
<dbReference type="Proteomes" id="UP000037660">
    <property type="component" value="Unassembled WGS sequence"/>
</dbReference>
<dbReference type="AlphaFoldDB" id="A0A0K8NW95"/>
<dbReference type="STRING" id="1547922.ISF6_5048"/>
<dbReference type="OrthoDB" id="9154315at2"/>
<feature type="region of interest" description="Disordered" evidence="1">
    <location>
        <begin position="1"/>
        <end position="44"/>
    </location>
</feature>
<dbReference type="EMBL" id="BBYR01000008">
    <property type="protein sequence ID" value="GAP34579.1"/>
    <property type="molecule type" value="Genomic_DNA"/>
</dbReference>
<feature type="compositionally biased region" description="Basic residues" evidence="1">
    <location>
        <begin position="115"/>
        <end position="124"/>
    </location>
</feature>
<accession>A0A0K8NW95</accession>
<feature type="region of interest" description="Disordered" evidence="1">
    <location>
        <begin position="105"/>
        <end position="124"/>
    </location>
</feature>
<proteinExistence type="predicted"/>
<reference evidence="2 3" key="2">
    <citation type="journal article" date="2016" name="Science">
        <title>A bacterium that degrades and assimilates poly(ethylene terephthalate).</title>
        <authorList>
            <person name="Yoshida S."/>
            <person name="Hiraga K."/>
            <person name="Takehana T."/>
            <person name="Taniguchi I."/>
            <person name="Yamaji H."/>
            <person name="Maeda Y."/>
            <person name="Toyohara K."/>
            <person name="Miyamoto K."/>
            <person name="Kimura Y."/>
            <person name="Oda K."/>
        </authorList>
    </citation>
    <scope>NUCLEOTIDE SEQUENCE [LARGE SCALE GENOMIC DNA]</scope>
    <source>
        <strain evidence="3">NBRC 110686 / TISTR 2288 / 201-F6</strain>
    </source>
</reference>
<evidence type="ECO:0000313" key="3">
    <source>
        <dbReference type="Proteomes" id="UP000037660"/>
    </source>
</evidence>
<sequence>MNRAPPPVRVPTLTEVVEEPPAGAGRPRPEGPGGAAAEPDAGAAPFPADAAAEEIVRRIGAELQAHIDRVVEARVRSALEPLLAQATAQAVDVARRELASTLRDGLTRALAQEKSRHRGPPGPR</sequence>
<gene>
    <name evidence="2" type="ORF">ISF6_5048</name>
</gene>
<organism evidence="2 3">
    <name type="scientific">Piscinibacter sakaiensis</name>
    <name type="common">Ideonella sakaiensis</name>
    <dbReference type="NCBI Taxonomy" id="1547922"/>
    <lineage>
        <taxon>Bacteria</taxon>
        <taxon>Pseudomonadati</taxon>
        <taxon>Pseudomonadota</taxon>
        <taxon>Betaproteobacteria</taxon>
        <taxon>Burkholderiales</taxon>
        <taxon>Sphaerotilaceae</taxon>
        <taxon>Piscinibacter</taxon>
    </lineage>
</organism>
<name>A0A0K8NW95_PISS1</name>
<comment type="caution">
    <text evidence="2">The sequence shown here is derived from an EMBL/GenBank/DDBJ whole genome shotgun (WGS) entry which is preliminary data.</text>
</comment>
<evidence type="ECO:0000256" key="1">
    <source>
        <dbReference type="SAM" id="MobiDB-lite"/>
    </source>
</evidence>
<protein>
    <submittedName>
        <fullName evidence="2">Uncharacterized protein</fullName>
    </submittedName>
</protein>
<dbReference type="RefSeq" id="WP_054018704.1">
    <property type="nucleotide sequence ID" value="NZ_BBYR01000008.1"/>
</dbReference>
<reference evidence="3" key="1">
    <citation type="submission" date="2015-07" db="EMBL/GenBank/DDBJ databases">
        <title>Discovery of a poly(ethylene terephthalate assimilation.</title>
        <authorList>
            <person name="Yoshida S."/>
            <person name="Hiraga K."/>
            <person name="Takehana T."/>
            <person name="Taniguchi I."/>
            <person name="Yamaji H."/>
            <person name="Maeda Y."/>
            <person name="Toyohara K."/>
            <person name="Miyamoto K."/>
            <person name="Kimura Y."/>
            <person name="Oda K."/>
        </authorList>
    </citation>
    <scope>NUCLEOTIDE SEQUENCE [LARGE SCALE GENOMIC DNA]</scope>
    <source>
        <strain evidence="3">NBRC 110686 / TISTR 2288 / 201-F6</strain>
    </source>
</reference>